<gene>
    <name evidence="10" type="ORF">M992_0883</name>
</gene>
<dbReference type="AlphaFoldDB" id="A0A0N0IB51"/>
<evidence type="ECO:0000256" key="2">
    <source>
        <dbReference type="ARBA" id="ARBA00007399"/>
    </source>
</evidence>
<dbReference type="GO" id="GO:0071555">
    <property type="term" value="P:cell wall organization"/>
    <property type="evidence" value="ECO:0007669"/>
    <property type="project" value="InterPro"/>
</dbReference>
<protein>
    <submittedName>
        <fullName evidence="10">Periplasmic fimbrial chaperone</fullName>
    </submittedName>
</protein>
<keyword evidence="5" id="KW-0574">Periplasm</keyword>
<evidence type="ECO:0000256" key="4">
    <source>
        <dbReference type="ARBA" id="ARBA00022729"/>
    </source>
</evidence>
<dbReference type="Pfam" id="PF00345">
    <property type="entry name" value="PapD_N"/>
    <property type="match status" value="1"/>
</dbReference>
<evidence type="ECO:0000256" key="5">
    <source>
        <dbReference type="ARBA" id="ARBA00022764"/>
    </source>
</evidence>
<dbReference type="OrthoDB" id="9131059at2"/>
<dbReference type="PROSITE" id="PS00635">
    <property type="entry name" value="PILI_CHAPERONE"/>
    <property type="match status" value="1"/>
</dbReference>
<dbReference type="RefSeq" id="WP_053907478.1">
    <property type="nucleotide sequence ID" value="NZ_CAWMUS010000009.1"/>
</dbReference>
<keyword evidence="11" id="KW-1185">Reference proteome</keyword>
<dbReference type="Gene3D" id="2.60.40.10">
    <property type="entry name" value="Immunoglobulins"/>
    <property type="match status" value="2"/>
</dbReference>
<dbReference type="PANTHER" id="PTHR30251:SF6">
    <property type="entry name" value="FIMBRIAL CHAPERONE YFCS-RELATED"/>
    <property type="match status" value="1"/>
</dbReference>
<evidence type="ECO:0000256" key="6">
    <source>
        <dbReference type="ARBA" id="ARBA00023186"/>
    </source>
</evidence>
<comment type="similarity">
    <text evidence="2 7">Belongs to the periplasmic pilus chaperone family.</text>
</comment>
<evidence type="ECO:0000313" key="11">
    <source>
        <dbReference type="Proteomes" id="UP000053226"/>
    </source>
</evidence>
<evidence type="ECO:0000313" key="10">
    <source>
        <dbReference type="EMBL" id="KPD03593.1"/>
    </source>
</evidence>
<dbReference type="FunFam" id="2.60.40.10:FF:000458">
    <property type="entry name" value="Molecular chaperone FimC"/>
    <property type="match status" value="1"/>
</dbReference>
<feature type="domain" description="Pili assembly chaperone C-terminal" evidence="9">
    <location>
        <begin position="169"/>
        <end position="227"/>
    </location>
</feature>
<dbReference type="InterPro" id="IPR050643">
    <property type="entry name" value="Periplasmic_pilus_chap"/>
</dbReference>
<dbReference type="InterPro" id="IPR036316">
    <property type="entry name" value="Pili_assmbl_chap_C_dom_sf"/>
</dbReference>
<dbReference type="InterPro" id="IPR001829">
    <property type="entry name" value="Pili_assmbl_chaperone_bac"/>
</dbReference>
<comment type="subcellular location">
    <subcellularLocation>
        <location evidence="1 7">Periplasm</location>
    </subcellularLocation>
</comment>
<dbReference type="InterPro" id="IPR016147">
    <property type="entry name" value="Pili_assmbl_chaperone_N"/>
</dbReference>
<keyword evidence="6 7" id="KW-0143">Chaperone</keyword>
<evidence type="ECO:0000259" key="9">
    <source>
        <dbReference type="Pfam" id="PF02753"/>
    </source>
</evidence>
<dbReference type="EMBL" id="LGAA01000009">
    <property type="protein sequence ID" value="KPD03593.1"/>
    <property type="molecule type" value="Genomic_DNA"/>
</dbReference>
<dbReference type="InterPro" id="IPR016148">
    <property type="entry name" value="Pili_assmbl_chaperone_C"/>
</dbReference>
<accession>A0A0N0IB51</accession>
<keyword evidence="3" id="KW-1029">Fimbrium biogenesis</keyword>
<name>A0A0N0IB51_9GAMM</name>
<comment type="caution">
    <text evidence="10">The sequence shown here is derived from an EMBL/GenBank/DDBJ whole genome shotgun (WGS) entry which is preliminary data.</text>
</comment>
<organism evidence="10 11">
    <name type="scientific">Moellerella wisconsensis ATCC 35017</name>
    <dbReference type="NCBI Taxonomy" id="1354267"/>
    <lineage>
        <taxon>Bacteria</taxon>
        <taxon>Pseudomonadati</taxon>
        <taxon>Pseudomonadota</taxon>
        <taxon>Gammaproteobacteria</taxon>
        <taxon>Enterobacterales</taxon>
        <taxon>Morganellaceae</taxon>
        <taxon>Moellerella</taxon>
    </lineage>
</organism>
<reference evidence="10 11" key="1">
    <citation type="submission" date="2015-07" db="EMBL/GenBank/DDBJ databases">
        <title>ATOL: Assembling a taxonomically balanced genome-scale reconstruction of the evolutionary history of the Enterobacteriaceae.</title>
        <authorList>
            <person name="Plunkett G.III."/>
            <person name="Neeno-Eckwall E.C."/>
            <person name="Glasner J.D."/>
            <person name="Perna N.T."/>
        </authorList>
    </citation>
    <scope>NUCLEOTIDE SEQUENCE [LARGE SCALE GENOMIC DNA]</scope>
    <source>
        <strain evidence="10 11">ATCC 35017</strain>
    </source>
</reference>
<sequence>MNLTKISLTLFVIISAVSVQVSYGAIALDRTRVIYNEGEKSVSIGLTNESKDKPYLSQVWLEDDKDQKINSPFIITPPVQRIEATSKSQIKIQAIANITALPKDRESVYYVNVREIPPRSTDINVLQIALQTRIKLFYRPKDIGSNERMEENPLAKKVTLTKSGSNYIVNNPSPYHLTITRVDANDKELTNFEALMISPFTQENLGSNVTNLGVSPSLYYLNDFGGLAKLTFNCQGLQCTVNSK</sequence>
<dbReference type="PANTHER" id="PTHR30251">
    <property type="entry name" value="PILUS ASSEMBLY CHAPERONE"/>
    <property type="match status" value="1"/>
</dbReference>
<dbReference type="InterPro" id="IPR018046">
    <property type="entry name" value="Pili_assmbl_chaperone_CS"/>
</dbReference>
<feature type="domain" description="Pili assembly chaperone N-terminal" evidence="8">
    <location>
        <begin position="26"/>
        <end position="143"/>
    </location>
</feature>
<evidence type="ECO:0000256" key="7">
    <source>
        <dbReference type="RuleBase" id="RU003918"/>
    </source>
</evidence>
<evidence type="ECO:0000256" key="1">
    <source>
        <dbReference type="ARBA" id="ARBA00004418"/>
    </source>
</evidence>
<dbReference type="InterPro" id="IPR008962">
    <property type="entry name" value="PapD-like_sf"/>
</dbReference>
<dbReference type="SUPFAM" id="SSF49584">
    <property type="entry name" value="Periplasmic chaperone C-domain"/>
    <property type="match status" value="1"/>
</dbReference>
<dbReference type="Pfam" id="PF02753">
    <property type="entry name" value="PapD_C"/>
    <property type="match status" value="1"/>
</dbReference>
<proteinExistence type="inferred from homology"/>
<dbReference type="InterPro" id="IPR013783">
    <property type="entry name" value="Ig-like_fold"/>
</dbReference>
<dbReference type="PRINTS" id="PR00969">
    <property type="entry name" value="CHAPERONPILI"/>
</dbReference>
<evidence type="ECO:0000259" key="8">
    <source>
        <dbReference type="Pfam" id="PF00345"/>
    </source>
</evidence>
<dbReference type="GO" id="GO:0030288">
    <property type="term" value="C:outer membrane-bounded periplasmic space"/>
    <property type="evidence" value="ECO:0007669"/>
    <property type="project" value="InterPro"/>
</dbReference>
<evidence type="ECO:0000256" key="3">
    <source>
        <dbReference type="ARBA" id="ARBA00022558"/>
    </source>
</evidence>
<dbReference type="SUPFAM" id="SSF49354">
    <property type="entry name" value="PapD-like"/>
    <property type="match status" value="1"/>
</dbReference>
<dbReference type="Proteomes" id="UP000053226">
    <property type="component" value="Unassembled WGS sequence"/>
</dbReference>
<keyword evidence="4" id="KW-0732">Signal</keyword>